<dbReference type="RefSeq" id="WP_153353426.1">
    <property type="nucleotide sequence ID" value="NZ_JAYKOO010000003.1"/>
</dbReference>
<dbReference type="CDD" id="cd03801">
    <property type="entry name" value="GT4_PimA-like"/>
    <property type="match status" value="1"/>
</dbReference>
<gene>
    <name evidence="1" type="ORF">GAO09_07550</name>
</gene>
<comment type="caution">
    <text evidence="1">The sequence shown here is derived from an EMBL/GenBank/DDBJ whole genome shotgun (WGS) entry which is preliminary data.</text>
</comment>
<protein>
    <submittedName>
        <fullName evidence="1">Glycosyltransferase</fullName>
    </submittedName>
</protein>
<dbReference type="InterPro" id="IPR050194">
    <property type="entry name" value="Glycosyltransferase_grp1"/>
</dbReference>
<evidence type="ECO:0000313" key="1">
    <source>
        <dbReference type="EMBL" id="MQY45911.1"/>
    </source>
</evidence>
<sequence length="362" mass="39374">MKIAFHAPLKSPNHPVPSGDRLMARLLIEALRRSGHEVEIASEFRSFSAQPDNLPQLQKEAAGEIERIDADWRRDGAPDLWFCYHPYYKSPDLLGPTLCKAHGVVYVTAEASYSQRRNGQGWQAHQDLLADALQFASVNIGFTRRDLDGIRQSVTSARLEHLPPFIDTAAFSAQAPKPEPFHLVTVAMMRPGDKLSSYTALAAALEPLDDLPWRLLIIGDGPARDEVKTLFAGFGTDRITWHGQLSADDVGGVLASGAVYLWPGHGEAYGLAYLEAQAAGLPVVAESIAGVPEVVEHGRTGILTVPGDVVAYSAAIRQLLVNDGTRTAMAGAARDFVLTERSLDGAARRLETILKTHLECLR</sequence>
<organism evidence="1 2">
    <name type="scientific">Endobacterium cereale</name>
    <dbReference type="NCBI Taxonomy" id="2663029"/>
    <lineage>
        <taxon>Bacteria</taxon>
        <taxon>Pseudomonadati</taxon>
        <taxon>Pseudomonadota</taxon>
        <taxon>Alphaproteobacteria</taxon>
        <taxon>Hyphomicrobiales</taxon>
        <taxon>Rhizobiaceae</taxon>
        <taxon>Endobacterium</taxon>
    </lineage>
</organism>
<evidence type="ECO:0000313" key="2">
    <source>
        <dbReference type="Proteomes" id="UP000435138"/>
    </source>
</evidence>
<name>A0A6A8AAS9_9HYPH</name>
<dbReference type="PANTHER" id="PTHR45947:SF3">
    <property type="entry name" value="SULFOQUINOVOSYL TRANSFERASE SQD2"/>
    <property type="match status" value="1"/>
</dbReference>
<dbReference type="EMBL" id="WIXI01000038">
    <property type="protein sequence ID" value="MQY45911.1"/>
    <property type="molecule type" value="Genomic_DNA"/>
</dbReference>
<dbReference type="PANTHER" id="PTHR45947">
    <property type="entry name" value="SULFOQUINOVOSYL TRANSFERASE SQD2"/>
    <property type="match status" value="1"/>
</dbReference>
<keyword evidence="1" id="KW-0808">Transferase</keyword>
<dbReference type="AlphaFoldDB" id="A0A6A8AAS9"/>
<dbReference type="SUPFAM" id="SSF53756">
    <property type="entry name" value="UDP-Glycosyltransferase/glycogen phosphorylase"/>
    <property type="match status" value="1"/>
</dbReference>
<reference evidence="1 2" key="1">
    <citation type="submission" date="2019-11" db="EMBL/GenBank/DDBJ databases">
        <title>Genome analysis of Rhizobacterium cereale a novel genus and species isolated from maize roots in North Spain.</title>
        <authorList>
            <person name="Menendez E."/>
            <person name="Flores-Felix J.D."/>
            <person name="Ramirez-Bahena M.-H."/>
            <person name="Igual J.M."/>
            <person name="Garcia-Fraile P."/>
            <person name="Peix A."/>
            <person name="Velazquez E."/>
        </authorList>
    </citation>
    <scope>NUCLEOTIDE SEQUENCE [LARGE SCALE GENOMIC DNA]</scope>
    <source>
        <strain evidence="1 2">RZME27</strain>
    </source>
</reference>
<proteinExistence type="predicted"/>
<dbReference type="Proteomes" id="UP000435138">
    <property type="component" value="Unassembled WGS sequence"/>
</dbReference>
<keyword evidence="2" id="KW-1185">Reference proteome</keyword>
<accession>A0A6A8AAS9</accession>
<dbReference type="Pfam" id="PF13692">
    <property type="entry name" value="Glyco_trans_1_4"/>
    <property type="match status" value="1"/>
</dbReference>
<dbReference type="GO" id="GO:0016757">
    <property type="term" value="F:glycosyltransferase activity"/>
    <property type="evidence" value="ECO:0007669"/>
    <property type="project" value="TreeGrafter"/>
</dbReference>
<dbReference type="Gene3D" id="3.40.50.2000">
    <property type="entry name" value="Glycogen Phosphorylase B"/>
    <property type="match status" value="2"/>
</dbReference>